<evidence type="ECO:0000313" key="2">
    <source>
        <dbReference type="Proteomes" id="UP000066624"/>
    </source>
</evidence>
<dbReference type="SUPFAM" id="SSF51905">
    <property type="entry name" value="FAD/NAD(P)-binding domain"/>
    <property type="match status" value="1"/>
</dbReference>
<dbReference type="GO" id="GO:0004497">
    <property type="term" value="F:monooxygenase activity"/>
    <property type="evidence" value="ECO:0007669"/>
    <property type="project" value="UniProtKB-KW"/>
</dbReference>
<dbReference type="Gene3D" id="3.50.50.60">
    <property type="entry name" value="FAD/NAD(P)-binding domain"/>
    <property type="match status" value="2"/>
</dbReference>
<keyword evidence="1" id="KW-0560">Oxidoreductase</keyword>
<name>A0A0K0XVL5_9GAMM</name>
<organism evidence="1 2">
    <name type="scientific">Wenzhouxiangella marina</name>
    <dbReference type="NCBI Taxonomy" id="1579979"/>
    <lineage>
        <taxon>Bacteria</taxon>
        <taxon>Pseudomonadati</taxon>
        <taxon>Pseudomonadota</taxon>
        <taxon>Gammaproteobacteria</taxon>
        <taxon>Chromatiales</taxon>
        <taxon>Wenzhouxiangellaceae</taxon>
        <taxon>Wenzhouxiangella</taxon>
    </lineage>
</organism>
<dbReference type="Pfam" id="PF13738">
    <property type="entry name" value="Pyr_redox_3"/>
    <property type="match status" value="1"/>
</dbReference>
<keyword evidence="1" id="KW-0503">Monooxygenase</keyword>
<dbReference type="PRINTS" id="PR00469">
    <property type="entry name" value="PNDRDTASEII"/>
</dbReference>
<gene>
    <name evidence="1" type="ORF">WM2015_1341</name>
</gene>
<dbReference type="PRINTS" id="PR00368">
    <property type="entry name" value="FADPNR"/>
</dbReference>
<accession>A0A0K0XVL5</accession>
<dbReference type="RefSeq" id="WP_049725334.1">
    <property type="nucleotide sequence ID" value="NZ_CP012154.1"/>
</dbReference>
<dbReference type="PANTHER" id="PTHR42877:SF4">
    <property type="entry name" value="FAD_NAD(P)-BINDING DOMAIN-CONTAINING PROTEIN-RELATED"/>
    <property type="match status" value="1"/>
</dbReference>
<protein>
    <submittedName>
        <fullName evidence="1">Putative flavin-binding monooxygenase-like protein</fullName>
    </submittedName>
</protein>
<dbReference type="InterPro" id="IPR036188">
    <property type="entry name" value="FAD/NAD-bd_sf"/>
</dbReference>
<dbReference type="InterPro" id="IPR051209">
    <property type="entry name" value="FAD-bind_Monooxygenase_sf"/>
</dbReference>
<proteinExistence type="predicted"/>
<evidence type="ECO:0000313" key="1">
    <source>
        <dbReference type="EMBL" id="AKS41713.1"/>
    </source>
</evidence>
<dbReference type="KEGG" id="wma:WM2015_1341"/>
<dbReference type="Proteomes" id="UP000066624">
    <property type="component" value="Chromosome"/>
</dbReference>
<sequence length="493" mass="56464">MAETVGPPKEHRLIIIGAGFAGLGLAIRLRQRGIRDFLILEAESGVGGTWWLNRYPGCACDVQSHLYSLSFAPKADWSRQFAPRAEIQAHLDDCVERFDLRSHLRLDTRLEQARWQDETQDWKLLDQHGREYRTEVLVSAIGGLSRPAWPKIPGLETFSGAVFHSQRWPEDLELKGKRVAVIGGGASAIQFVPRIAQEVAQLDFYQRTPQWILPKPDRSIPTWKQSLYRRLPPTRLLRRLGLYLLLESRLPAFNWSSRLTWFHRRKALEHLHRQVADPAMRQALTPDYAMGCKRVLMSNDFYPALNRKNVELIPERIERIEVDRIVDRQGRSRPAEVLILATGFQATRPIPQGLIQGRNGRDLAEAWADGPRAYKGTTVPGFPNFFTLLGPNTALGHNSVLLMIEAQIRYLLSALDWQDEHPGPLEVRHDREAAWNQALDARLERSVWSRGGCGSWYLHPSSGRNTTLWPDFTWRFAARTSRFDPDAYRRPGD</sequence>
<dbReference type="STRING" id="1579979.WM2015_1341"/>
<keyword evidence="2" id="KW-1185">Reference proteome</keyword>
<dbReference type="EMBL" id="CP012154">
    <property type="protein sequence ID" value="AKS41713.1"/>
    <property type="molecule type" value="Genomic_DNA"/>
</dbReference>
<dbReference type="AlphaFoldDB" id="A0A0K0XVL5"/>
<dbReference type="PANTHER" id="PTHR42877">
    <property type="entry name" value="L-ORNITHINE N(5)-MONOOXYGENASE-RELATED"/>
    <property type="match status" value="1"/>
</dbReference>
<reference evidence="1 2" key="1">
    <citation type="submission" date="2015-07" db="EMBL/GenBank/DDBJ databases">
        <authorList>
            <person name="Noorani M."/>
        </authorList>
    </citation>
    <scope>NUCLEOTIDE SEQUENCE [LARGE SCALE GENOMIC DNA]</scope>
    <source>
        <strain evidence="1 2">KCTC 42284</strain>
    </source>
</reference>
<dbReference type="OrthoDB" id="312624at2"/>
<dbReference type="PATRIC" id="fig|1579979.3.peg.1375"/>